<evidence type="ECO:0000256" key="2">
    <source>
        <dbReference type="ARBA" id="ARBA00012513"/>
    </source>
</evidence>
<dbReference type="EC" id="2.7.11.1" evidence="2"/>
<dbReference type="EMBL" id="AM446438">
    <property type="protein sequence ID" value="CAN74151.1"/>
    <property type="molecule type" value="Genomic_DNA"/>
</dbReference>
<keyword evidence="13 21" id="KW-1133">Transmembrane helix</keyword>
<feature type="signal peptide" evidence="22">
    <location>
        <begin position="1"/>
        <end position="24"/>
    </location>
</feature>
<evidence type="ECO:0000256" key="7">
    <source>
        <dbReference type="ARBA" id="ARBA00022692"/>
    </source>
</evidence>
<dbReference type="GO" id="GO:0004674">
    <property type="term" value="F:protein serine/threonine kinase activity"/>
    <property type="evidence" value="ECO:0007669"/>
    <property type="project" value="UniProtKB-KW"/>
</dbReference>
<dbReference type="SMART" id="SM00220">
    <property type="entry name" value="S_TKc"/>
    <property type="match status" value="1"/>
</dbReference>
<evidence type="ECO:0000256" key="4">
    <source>
        <dbReference type="ARBA" id="ARBA00022553"/>
    </source>
</evidence>
<evidence type="ECO:0000256" key="12">
    <source>
        <dbReference type="ARBA" id="ARBA00022840"/>
    </source>
</evidence>
<comment type="subcellular location">
    <subcellularLocation>
        <location evidence="1">Membrane</location>
        <topology evidence="1">Single-pass type I membrane protein</topology>
    </subcellularLocation>
</comment>
<dbReference type="InterPro" id="IPR021720">
    <property type="entry name" value="Malectin_dom"/>
</dbReference>
<evidence type="ECO:0000256" key="21">
    <source>
        <dbReference type="SAM" id="Phobius"/>
    </source>
</evidence>
<dbReference type="Pfam" id="PF00069">
    <property type="entry name" value="Pkinase"/>
    <property type="match status" value="1"/>
</dbReference>
<dbReference type="PROSITE" id="PS00108">
    <property type="entry name" value="PROTEIN_KINASE_ST"/>
    <property type="match status" value="1"/>
</dbReference>
<protein>
    <recommendedName>
        <fullName evidence="2">non-specific serine/threonine protein kinase</fullName>
        <ecNumber evidence="2">2.7.11.1</ecNumber>
    </recommendedName>
</protein>
<evidence type="ECO:0000256" key="3">
    <source>
        <dbReference type="ARBA" id="ARBA00022527"/>
    </source>
</evidence>
<dbReference type="FunFam" id="3.30.200.20:FF:000217">
    <property type="entry name" value="probable LRR receptor-like serine/threonine-protein kinase At1g53430"/>
    <property type="match status" value="1"/>
</dbReference>
<dbReference type="FunFam" id="2.60.120.430:FF:000004">
    <property type="entry name" value="Putative leucine-rich repeat receptor-like serine/threonine-protein kinase"/>
    <property type="match status" value="1"/>
</dbReference>
<dbReference type="FunFam" id="3.80.10.10:FF:000383">
    <property type="entry name" value="Leucine-rich repeat receptor protein kinase EMS1"/>
    <property type="match status" value="1"/>
</dbReference>
<comment type="catalytic activity">
    <reaction evidence="17">
        <text>L-threonyl-[protein] + ATP = O-phospho-L-threonyl-[protein] + ADP + H(+)</text>
        <dbReference type="Rhea" id="RHEA:46608"/>
        <dbReference type="Rhea" id="RHEA-COMP:11060"/>
        <dbReference type="Rhea" id="RHEA-COMP:11605"/>
        <dbReference type="ChEBI" id="CHEBI:15378"/>
        <dbReference type="ChEBI" id="CHEBI:30013"/>
        <dbReference type="ChEBI" id="CHEBI:30616"/>
        <dbReference type="ChEBI" id="CHEBI:61977"/>
        <dbReference type="ChEBI" id="CHEBI:456216"/>
        <dbReference type="EC" id="2.7.11.1"/>
    </reaction>
</comment>
<feature type="binding site" evidence="19">
    <location>
        <position position="564"/>
    </location>
    <ligand>
        <name>ATP</name>
        <dbReference type="ChEBI" id="CHEBI:30616"/>
    </ligand>
</feature>
<dbReference type="PROSITE" id="PS50011">
    <property type="entry name" value="PROTEIN_KINASE_DOM"/>
    <property type="match status" value="1"/>
</dbReference>
<evidence type="ECO:0000313" key="24">
    <source>
        <dbReference type="EMBL" id="CAN74151.1"/>
    </source>
</evidence>
<dbReference type="Gene3D" id="3.30.200.20">
    <property type="entry name" value="Phosphorylase Kinase, domain 1"/>
    <property type="match status" value="1"/>
</dbReference>
<comment type="catalytic activity">
    <reaction evidence="18">
        <text>L-seryl-[protein] + ATP = O-phospho-L-seryl-[protein] + ADP + H(+)</text>
        <dbReference type="Rhea" id="RHEA:17989"/>
        <dbReference type="Rhea" id="RHEA-COMP:9863"/>
        <dbReference type="Rhea" id="RHEA-COMP:11604"/>
        <dbReference type="ChEBI" id="CHEBI:15378"/>
        <dbReference type="ChEBI" id="CHEBI:29999"/>
        <dbReference type="ChEBI" id="CHEBI:30616"/>
        <dbReference type="ChEBI" id="CHEBI:83421"/>
        <dbReference type="ChEBI" id="CHEBI:456216"/>
        <dbReference type="EC" id="2.7.11.1"/>
    </reaction>
</comment>
<keyword evidence="10 19" id="KW-0547">Nucleotide-binding</keyword>
<evidence type="ECO:0000256" key="5">
    <source>
        <dbReference type="ARBA" id="ARBA00022614"/>
    </source>
</evidence>
<evidence type="ECO:0000259" key="23">
    <source>
        <dbReference type="PROSITE" id="PS50011"/>
    </source>
</evidence>
<dbReference type="InterPro" id="IPR000719">
    <property type="entry name" value="Prot_kinase_dom"/>
</dbReference>
<keyword evidence="12 19" id="KW-0067">ATP-binding</keyword>
<evidence type="ECO:0000256" key="6">
    <source>
        <dbReference type="ARBA" id="ARBA00022679"/>
    </source>
</evidence>
<feature type="domain" description="Protein kinase" evidence="23">
    <location>
        <begin position="536"/>
        <end position="822"/>
    </location>
</feature>
<evidence type="ECO:0000256" key="20">
    <source>
        <dbReference type="SAM" id="MobiDB-lite"/>
    </source>
</evidence>
<dbReference type="InterPro" id="IPR032675">
    <property type="entry name" value="LRR_dom_sf"/>
</dbReference>
<keyword evidence="6" id="KW-0808">Transferase</keyword>
<keyword evidence="5" id="KW-0433">Leucine-rich repeat</keyword>
<evidence type="ECO:0000256" key="13">
    <source>
        <dbReference type="ARBA" id="ARBA00022989"/>
    </source>
</evidence>
<organism evidence="24">
    <name type="scientific">Vitis vinifera</name>
    <name type="common">Grape</name>
    <dbReference type="NCBI Taxonomy" id="29760"/>
    <lineage>
        <taxon>Eukaryota</taxon>
        <taxon>Viridiplantae</taxon>
        <taxon>Streptophyta</taxon>
        <taxon>Embryophyta</taxon>
        <taxon>Tracheophyta</taxon>
        <taxon>Spermatophyta</taxon>
        <taxon>Magnoliopsida</taxon>
        <taxon>eudicotyledons</taxon>
        <taxon>Gunneridae</taxon>
        <taxon>Pentapetalae</taxon>
        <taxon>rosids</taxon>
        <taxon>Vitales</taxon>
        <taxon>Vitaceae</taxon>
        <taxon>Viteae</taxon>
        <taxon>Vitis</taxon>
    </lineage>
</organism>
<dbReference type="Gene3D" id="1.10.510.10">
    <property type="entry name" value="Transferase(Phosphotransferase) domain 1"/>
    <property type="match status" value="1"/>
</dbReference>
<keyword evidence="3" id="KW-0723">Serine/threonine-protein kinase</keyword>
<evidence type="ECO:0000256" key="22">
    <source>
        <dbReference type="SAM" id="SignalP"/>
    </source>
</evidence>
<keyword evidence="11" id="KW-0418">Kinase</keyword>
<dbReference type="GO" id="GO:0016020">
    <property type="term" value="C:membrane"/>
    <property type="evidence" value="ECO:0007669"/>
    <property type="project" value="UniProtKB-SubCell"/>
</dbReference>
<dbReference type="PANTHER" id="PTHR48006:SF52">
    <property type="entry name" value="PROTEIN KINASE DOMAIN-CONTAINING PROTEIN"/>
    <property type="match status" value="1"/>
</dbReference>
<keyword evidence="7 21" id="KW-0812">Transmembrane</keyword>
<feature type="chain" id="PRO_5002679466" description="non-specific serine/threonine protein kinase" evidence="22">
    <location>
        <begin position="25"/>
        <end position="882"/>
    </location>
</feature>
<dbReference type="InterPro" id="IPR017441">
    <property type="entry name" value="Protein_kinase_ATP_BS"/>
</dbReference>
<reference evidence="24" key="1">
    <citation type="journal article" date="2007" name="PLoS ONE">
        <title>The first genome sequence of an elite grapevine cultivar (Pinot noir Vitis vinifera L.): coping with a highly heterozygous genome.</title>
        <authorList>
            <person name="Velasco R."/>
            <person name="Zharkikh A."/>
            <person name="Troggio M."/>
            <person name="Cartwright D.A."/>
            <person name="Cestaro A."/>
            <person name="Pruss D."/>
            <person name="Pindo M."/>
            <person name="FitzGerald L.M."/>
            <person name="Vezzulli S."/>
            <person name="Reid J."/>
            <person name="Malacarne G."/>
            <person name="Iliev D."/>
            <person name="Coppola G."/>
            <person name="Wardell B."/>
            <person name="Micheletti D."/>
            <person name="Macalma T."/>
            <person name="Facci M."/>
            <person name="Mitchell J.T."/>
            <person name="Perazzolli M."/>
            <person name="Eldredge G."/>
            <person name="Gatto P."/>
            <person name="Oyzerski R."/>
            <person name="Moretto M."/>
            <person name="Gutin N."/>
            <person name="Stefanini M."/>
            <person name="Chen Y."/>
            <person name="Segala C."/>
            <person name="Davenport C."/>
            <person name="Dematte L."/>
            <person name="Mraz A."/>
            <person name="Battilana J."/>
            <person name="Stormo K."/>
            <person name="Costa F."/>
            <person name="Tao Q."/>
            <person name="Si-Ammour A."/>
            <person name="Harkins T."/>
            <person name="Lackey A."/>
            <person name="Perbost C."/>
            <person name="Taillon B."/>
            <person name="Stella A."/>
            <person name="Solovyev V."/>
            <person name="Fawcett J.A."/>
            <person name="Sterck L."/>
            <person name="Vandepoele K."/>
            <person name="Grando S.M."/>
            <person name="Toppo S."/>
            <person name="Moser C."/>
            <person name="Lanchbury J."/>
            <person name="Bogden R."/>
            <person name="Skolnick M."/>
            <person name="Sgaramella V."/>
            <person name="Bhatnagar S.K."/>
            <person name="Fontana P."/>
            <person name="Gutin A."/>
            <person name="Van de Peer Y."/>
            <person name="Salamini F."/>
            <person name="Viola R."/>
        </authorList>
    </citation>
    <scope>NUCLEOTIDE SEQUENCE</scope>
</reference>
<evidence type="ECO:0000256" key="8">
    <source>
        <dbReference type="ARBA" id="ARBA00022729"/>
    </source>
</evidence>
<keyword evidence="8 22" id="KW-0732">Signal</keyword>
<dbReference type="SUPFAM" id="SSF52058">
    <property type="entry name" value="L domain-like"/>
    <property type="match status" value="1"/>
</dbReference>
<evidence type="ECO:0000256" key="18">
    <source>
        <dbReference type="ARBA" id="ARBA00048679"/>
    </source>
</evidence>
<evidence type="ECO:0000256" key="9">
    <source>
        <dbReference type="ARBA" id="ARBA00022737"/>
    </source>
</evidence>
<evidence type="ECO:0000256" key="16">
    <source>
        <dbReference type="ARBA" id="ARBA00023180"/>
    </source>
</evidence>
<dbReference type="AlphaFoldDB" id="A5B4N1"/>
<dbReference type="Pfam" id="PF11721">
    <property type="entry name" value="Malectin"/>
    <property type="match status" value="1"/>
</dbReference>
<evidence type="ECO:0000256" key="1">
    <source>
        <dbReference type="ARBA" id="ARBA00004479"/>
    </source>
</evidence>
<dbReference type="PROSITE" id="PS00107">
    <property type="entry name" value="PROTEIN_KINASE_ATP"/>
    <property type="match status" value="1"/>
</dbReference>
<accession>A5B4N1</accession>
<dbReference type="FunFam" id="1.10.510.10:FF:001106">
    <property type="entry name" value="Probable LRR receptor-like serine/threonine-protein kinase At1g29720"/>
    <property type="match status" value="1"/>
</dbReference>
<feature type="region of interest" description="Disordered" evidence="20">
    <location>
        <begin position="838"/>
        <end position="869"/>
    </location>
</feature>
<sequence length="882" mass="97375">MPSINSLLSSFLIAFTFFTTLTFSATLLPNNEVEALEEIAKTLGKTDWNFSADPCGGEWGWATKNPVKGSENAVTCSCTNNTVCHVVSIVLKTQNLPGSLPPELVKLPYLQEISLIGNRLTGSIPKELGNISTLANLTVEFNQLSGVLPQELGNLSSIERILLTSNNFTGELPQTFAGLTTLKDLRISDLNGTEATFPPLSDMRNLKTLILRSCNIVGPLPDYLGEMTKLKTLDLSFNKLTGEIPSSFVGLSNADYIGIVSCLRSFNCPKKFYSMHINCGGKEVIVDGNTTYEDDTDSGGPSKFYQSRTNWAFSSTGHFMDDDRPMDSFIGTNVSRLTMENSGLYTTARLSALSLTYYGFCLENGNYTVKLHFAEITFTDDKTYSSLGRRLFDVYVQDELVLKDFNIEDEAGGVSKEILKYFTAVVTNNTLEIRFYWAGKGTTGIPVRGVYGPLISAISVNPDFIPPTENGSSSIAVGVVVGIVAGVILLVFLLIGILWWRDCLRRKDTLEQELKGLDLQTGLFTLRQIKAATNNFDAANKIGEGGFGSVYKGVLSDGTIIAVKQLSSKSKQGNREFVNEIGMISALQHPHLVKLYGCCIEGNQLLLIYEYMENNSLARALFGLFFFTSAYVLYSIASAIKLHQEGWLIFMKNPRLKIVHRDIKATNVLLDKDLNPKISDFGLAKLDEEDNTHISTRIAGTYGYMAPEYAMRGYLTDKADVYSFGVVALEIVSGRSNTTYRPKEESIYLLDRALSLKEKESLMDIVDPRLGSDFNKEEVMAMLNIALLCTTISSAVRPAMSSVVSMLEGRTAVQDIVSDPSAPSDDLKLEEMKEHYRHIQEKSMGVSESKAQSMPDGPWTASSSIPDLYPVNLDSEYWEKRD</sequence>
<feature type="transmembrane region" description="Helical" evidence="21">
    <location>
        <begin position="617"/>
        <end position="634"/>
    </location>
</feature>
<evidence type="ECO:0000256" key="14">
    <source>
        <dbReference type="ARBA" id="ARBA00023136"/>
    </source>
</evidence>
<keyword evidence="16" id="KW-0325">Glycoprotein</keyword>
<dbReference type="InterPro" id="IPR008271">
    <property type="entry name" value="Ser/Thr_kinase_AS"/>
</dbReference>
<gene>
    <name evidence="24" type="ORF">VITISV_028028</name>
</gene>
<keyword evidence="4" id="KW-0597">Phosphoprotein</keyword>
<dbReference type="Gene3D" id="3.80.10.10">
    <property type="entry name" value="Ribonuclease Inhibitor"/>
    <property type="match status" value="2"/>
</dbReference>
<dbReference type="Gene3D" id="2.60.120.430">
    <property type="entry name" value="Galactose-binding lectin"/>
    <property type="match status" value="1"/>
</dbReference>
<feature type="transmembrane region" description="Helical" evidence="21">
    <location>
        <begin position="475"/>
        <end position="500"/>
    </location>
</feature>
<keyword evidence="9" id="KW-0677">Repeat</keyword>
<dbReference type="Pfam" id="PF13855">
    <property type="entry name" value="LRR_8"/>
    <property type="match status" value="1"/>
</dbReference>
<evidence type="ECO:0000256" key="11">
    <source>
        <dbReference type="ARBA" id="ARBA00022777"/>
    </source>
</evidence>
<dbReference type="InterPro" id="IPR001611">
    <property type="entry name" value="Leu-rich_rpt"/>
</dbReference>
<dbReference type="InterPro" id="IPR011009">
    <property type="entry name" value="Kinase-like_dom_sf"/>
</dbReference>
<proteinExistence type="predicted"/>
<dbReference type="InterPro" id="IPR051824">
    <property type="entry name" value="LRR_Rcpt-Like_S/T_Kinase"/>
</dbReference>
<evidence type="ECO:0000256" key="19">
    <source>
        <dbReference type="PROSITE-ProRule" id="PRU10141"/>
    </source>
</evidence>
<dbReference type="PANTHER" id="PTHR48006">
    <property type="entry name" value="LEUCINE-RICH REPEAT-CONTAINING PROTEIN DDB_G0281931-RELATED"/>
    <property type="match status" value="1"/>
</dbReference>
<keyword evidence="15" id="KW-0675">Receptor</keyword>
<evidence type="ECO:0000256" key="10">
    <source>
        <dbReference type="ARBA" id="ARBA00022741"/>
    </source>
</evidence>
<evidence type="ECO:0000256" key="15">
    <source>
        <dbReference type="ARBA" id="ARBA00023170"/>
    </source>
</evidence>
<dbReference type="GO" id="GO:0005524">
    <property type="term" value="F:ATP binding"/>
    <property type="evidence" value="ECO:0007669"/>
    <property type="project" value="UniProtKB-UniRule"/>
</dbReference>
<dbReference type="ExpressionAtlas" id="A5B4N1">
    <property type="expression patterns" value="baseline and differential"/>
</dbReference>
<name>A5B4N1_VITVI</name>
<keyword evidence="14 21" id="KW-0472">Membrane</keyword>
<dbReference type="SUPFAM" id="SSF56112">
    <property type="entry name" value="Protein kinase-like (PK-like)"/>
    <property type="match status" value="1"/>
</dbReference>
<dbReference type="Pfam" id="PF00560">
    <property type="entry name" value="LRR_1"/>
    <property type="match status" value="1"/>
</dbReference>
<dbReference type="CDD" id="cd14066">
    <property type="entry name" value="STKc_IRAK"/>
    <property type="match status" value="1"/>
</dbReference>
<evidence type="ECO:0000256" key="17">
    <source>
        <dbReference type="ARBA" id="ARBA00047899"/>
    </source>
</evidence>